<dbReference type="Gene3D" id="3.30.420.40">
    <property type="match status" value="2"/>
</dbReference>
<dbReference type="Proteomes" id="UP000199651">
    <property type="component" value="Unassembled WGS sequence"/>
</dbReference>
<dbReference type="InterPro" id="IPR049874">
    <property type="entry name" value="ROK_cs"/>
</dbReference>
<dbReference type="PROSITE" id="PS01125">
    <property type="entry name" value="ROK"/>
    <property type="match status" value="1"/>
</dbReference>
<comment type="similarity">
    <text evidence="1">Belongs to the ROK (NagC/XylR) family.</text>
</comment>
<keyword evidence="3" id="KW-0808">Transferase</keyword>
<dbReference type="InterPro" id="IPR043129">
    <property type="entry name" value="ATPase_NBD"/>
</dbReference>
<evidence type="ECO:0000313" key="3">
    <source>
        <dbReference type="EMBL" id="SDP19794.1"/>
    </source>
</evidence>
<dbReference type="GO" id="GO:0016301">
    <property type="term" value="F:kinase activity"/>
    <property type="evidence" value="ECO:0007669"/>
    <property type="project" value="UniProtKB-KW"/>
</dbReference>
<protein>
    <submittedName>
        <fullName evidence="3">Sugar kinase of the NBD/HSP70 family, may contain an N-terminal HTH domain</fullName>
    </submittedName>
</protein>
<reference evidence="4" key="1">
    <citation type="submission" date="2016-10" db="EMBL/GenBank/DDBJ databases">
        <authorList>
            <person name="Varghese N."/>
            <person name="Submissions S."/>
        </authorList>
    </citation>
    <scope>NUCLEOTIDE SEQUENCE [LARGE SCALE GENOMIC DNA]</scope>
    <source>
        <strain evidence="4">IBRC-M 10655</strain>
    </source>
</reference>
<dbReference type="SUPFAM" id="SSF53067">
    <property type="entry name" value="Actin-like ATPase domain"/>
    <property type="match status" value="1"/>
</dbReference>
<dbReference type="Pfam" id="PF00480">
    <property type="entry name" value="ROK"/>
    <property type="match status" value="1"/>
</dbReference>
<dbReference type="SUPFAM" id="SSF46785">
    <property type="entry name" value="Winged helix' DNA-binding domain"/>
    <property type="match status" value="1"/>
</dbReference>
<dbReference type="InterPro" id="IPR036388">
    <property type="entry name" value="WH-like_DNA-bd_sf"/>
</dbReference>
<proteinExistence type="inferred from homology"/>
<dbReference type="RefSeq" id="WP_166658166.1">
    <property type="nucleotide sequence ID" value="NZ_FNDV01000004.1"/>
</dbReference>
<gene>
    <name evidence="3" type="ORF">SAMN05192558_107110</name>
</gene>
<sequence length="427" mass="43253">MNTDSPTPGGQSRGRSTAQATTSPTLTFPTYGRPGGAADVIGEQTRAQVFAALLSGGPLSRTQLAQRTGLSASSVTKVVTPLLESDYVLEVGVAPAEGGAGRPQRMLAVNPERHAVVGVKLHPAHVTAVVTDMAARVTARGSRKLRSSRPELVLAAATELVGELLSGRGPEVPTVLGLGVGVGGHVDTAAGVCVRSGVLGWESVDIAGPLAKSTGLGTVVSNDMSTLVIAEHWFGKGRDTASFAVVSVGAGIGCGLMIGGNLHTGTSGTAGELGHIPLSPRGPKCTCGNRGCLEAVASTGAILRGIEERGGPKCKTLAQAMRLAHDDHGTGGAAAKATFENTGEALGRGLATLCNLLNLEKIILSGEGAVAYDLFGPSLQAAWRAHSFSTAAQDCELIIDVVDDDLWARGAACLVIQAAVGVSPASR</sequence>
<dbReference type="CDD" id="cd24073">
    <property type="entry name" value="ASKHA_ATPase_ROK_CYANR"/>
    <property type="match status" value="1"/>
</dbReference>
<evidence type="ECO:0000313" key="4">
    <source>
        <dbReference type="Proteomes" id="UP000199651"/>
    </source>
</evidence>
<evidence type="ECO:0000256" key="2">
    <source>
        <dbReference type="SAM" id="MobiDB-lite"/>
    </source>
</evidence>
<evidence type="ECO:0000256" key="1">
    <source>
        <dbReference type="ARBA" id="ARBA00006479"/>
    </source>
</evidence>
<keyword evidence="4" id="KW-1185">Reference proteome</keyword>
<dbReference type="AlphaFoldDB" id="A0A1H0QR40"/>
<accession>A0A1H0QR40</accession>
<dbReference type="InterPro" id="IPR036390">
    <property type="entry name" value="WH_DNA-bd_sf"/>
</dbReference>
<name>A0A1H0QR40_9PSEU</name>
<dbReference type="PANTHER" id="PTHR18964">
    <property type="entry name" value="ROK (REPRESSOR, ORF, KINASE) FAMILY"/>
    <property type="match status" value="1"/>
</dbReference>
<dbReference type="EMBL" id="FNJB01000007">
    <property type="protein sequence ID" value="SDP19794.1"/>
    <property type="molecule type" value="Genomic_DNA"/>
</dbReference>
<feature type="region of interest" description="Disordered" evidence="2">
    <location>
        <begin position="1"/>
        <end position="34"/>
    </location>
</feature>
<dbReference type="STRING" id="504798.SAMN05421871_104109"/>
<feature type="compositionally biased region" description="Polar residues" evidence="2">
    <location>
        <begin position="1"/>
        <end position="28"/>
    </location>
</feature>
<dbReference type="PANTHER" id="PTHR18964:SF149">
    <property type="entry name" value="BIFUNCTIONAL UDP-N-ACETYLGLUCOSAMINE 2-EPIMERASE_N-ACETYLMANNOSAMINE KINASE"/>
    <property type="match status" value="1"/>
</dbReference>
<dbReference type="Gene3D" id="1.10.10.10">
    <property type="entry name" value="Winged helix-like DNA-binding domain superfamily/Winged helix DNA-binding domain"/>
    <property type="match status" value="1"/>
</dbReference>
<keyword evidence="3" id="KW-0418">Kinase</keyword>
<dbReference type="InterPro" id="IPR000600">
    <property type="entry name" value="ROK"/>
</dbReference>
<organism evidence="3 4">
    <name type="scientific">Actinokineospora alba</name>
    <dbReference type="NCBI Taxonomy" id="504798"/>
    <lineage>
        <taxon>Bacteria</taxon>
        <taxon>Bacillati</taxon>
        <taxon>Actinomycetota</taxon>
        <taxon>Actinomycetes</taxon>
        <taxon>Pseudonocardiales</taxon>
        <taxon>Pseudonocardiaceae</taxon>
        <taxon>Actinokineospora</taxon>
    </lineage>
</organism>